<proteinExistence type="predicted"/>
<comment type="caution">
    <text evidence="2">The sequence shown here is derived from an EMBL/GenBank/DDBJ whole genome shotgun (WGS) entry which is preliminary data.</text>
</comment>
<accession>A0A7J5Z5P7</accession>
<evidence type="ECO:0000256" key="1">
    <source>
        <dbReference type="SAM" id="MobiDB-lite"/>
    </source>
</evidence>
<organism evidence="2 3">
    <name type="scientific">Dissostichus mawsoni</name>
    <name type="common">Antarctic cod</name>
    <dbReference type="NCBI Taxonomy" id="36200"/>
    <lineage>
        <taxon>Eukaryota</taxon>
        <taxon>Metazoa</taxon>
        <taxon>Chordata</taxon>
        <taxon>Craniata</taxon>
        <taxon>Vertebrata</taxon>
        <taxon>Euteleostomi</taxon>
        <taxon>Actinopterygii</taxon>
        <taxon>Neopterygii</taxon>
        <taxon>Teleostei</taxon>
        <taxon>Neoteleostei</taxon>
        <taxon>Acanthomorphata</taxon>
        <taxon>Eupercaria</taxon>
        <taxon>Perciformes</taxon>
        <taxon>Notothenioidei</taxon>
        <taxon>Nototheniidae</taxon>
        <taxon>Dissostichus</taxon>
    </lineage>
</organism>
<dbReference type="Proteomes" id="UP000518266">
    <property type="component" value="Unassembled WGS sequence"/>
</dbReference>
<dbReference type="OrthoDB" id="9414978at2759"/>
<dbReference type="AlphaFoldDB" id="A0A7J5Z5P7"/>
<dbReference type="EMBL" id="JAAKFY010000006">
    <property type="protein sequence ID" value="KAF3856117.1"/>
    <property type="molecule type" value="Genomic_DNA"/>
</dbReference>
<keyword evidence="3" id="KW-1185">Reference proteome</keyword>
<evidence type="ECO:0000313" key="2">
    <source>
        <dbReference type="EMBL" id="KAF3856117.1"/>
    </source>
</evidence>
<gene>
    <name evidence="2" type="ORF">F7725_016840</name>
</gene>
<name>A0A7J5Z5P7_DISMA</name>
<evidence type="ECO:0000313" key="3">
    <source>
        <dbReference type="Proteomes" id="UP000518266"/>
    </source>
</evidence>
<feature type="region of interest" description="Disordered" evidence="1">
    <location>
        <begin position="79"/>
        <end position="118"/>
    </location>
</feature>
<protein>
    <submittedName>
        <fullName evidence="2">Uncharacterized protein</fullName>
    </submittedName>
</protein>
<sequence>MELHAVSLSAAVLGYQRDAGPINSFEYYLLGVKMLLRLSSRQMEDNPIYGNIGLIAKSTALFTGVDPTSQSSTQDCYANLTLKPPRPQSGRSSPQIQYSDVVHLEQPSESEKEDEGNHDFVSNVSDLYASVQNQRTKTGLVSAVKVRRHVKEEIIIKAVLVGRGSHEGQLYDHTSEQPTDSRCCDGVRPKPGFSPGISFCSSRSFGSPAGGARWEKIWYMLGP</sequence>
<reference evidence="2 3" key="1">
    <citation type="submission" date="2020-03" db="EMBL/GenBank/DDBJ databases">
        <title>Dissostichus mawsoni Genome sequencing and assembly.</title>
        <authorList>
            <person name="Park H."/>
        </authorList>
    </citation>
    <scope>NUCLEOTIDE SEQUENCE [LARGE SCALE GENOMIC DNA]</scope>
    <source>
        <strain evidence="2">DM0001</strain>
        <tissue evidence="2">Muscle</tissue>
    </source>
</reference>